<accession>A0A1S3I2Z0</accession>
<feature type="compositionally biased region" description="Basic and acidic residues" evidence="9">
    <location>
        <begin position="205"/>
        <end position="220"/>
    </location>
</feature>
<dbReference type="PANTHER" id="PTHR13115">
    <property type="entry name" value="RNA POLYMERASE-ASSOCIATED PROTEIN RTF1 HOMOLOG"/>
    <property type="match status" value="1"/>
</dbReference>
<feature type="compositionally biased region" description="Basic and acidic residues" evidence="9">
    <location>
        <begin position="140"/>
        <end position="152"/>
    </location>
</feature>
<feature type="compositionally biased region" description="Acidic residues" evidence="9">
    <location>
        <begin position="126"/>
        <end position="139"/>
    </location>
</feature>
<feature type="domain" description="Plus3" evidence="10">
    <location>
        <begin position="324"/>
        <end position="455"/>
    </location>
</feature>
<feature type="compositionally biased region" description="Basic and acidic residues" evidence="9">
    <location>
        <begin position="178"/>
        <end position="192"/>
    </location>
</feature>
<evidence type="ECO:0000256" key="3">
    <source>
        <dbReference type="ARBA" id="ARBA00023015"/>
    </source>
</evidence>
<keyword evidence="11" id="KW-1185">Reference proteome</keyword>
<name>A0A1S3I2Z0_LINAN</name>
<dbReference type="PANTHER" id="PTHR13115:SF8">
    <property type="entry name" value="RNA POLYMERASE-ASSOCIATED PROTEIN RTF1 HOMOLOG"/>
    <property type="match status" value="1"/>
</dbReference>
<feature type="region of interest" description="Disordered" evidence="9">
    <location>
        <begin position="178"/>
        <end position="320"/>
    </location>
</feature>
<dbReference type="FunCoup" id="A0A1S3I2Z0">
    <property type="interactions" value="2660"/>
</dbReference>
<feature type="region of interest" description="Disordered" evidence="9">
    <location>
        <begin position="599"/>
        <end position="640"/>
    </location>
</feature>
<evidence type="ECO:0000256" key="6">
    <source>
        <dbReference type="ARBA" id="ARBA00023163"/>
    </source>
</evidence>
<evidence type="ECO:0000256" key="2">
    <source>
        <dbReference type="ARBA" id="ARBA00022553"/>
    </source>
</evidence>
<evidence type="ECO:0000256" key="5">
    <source>
        <dbReference type="ARBA" id="ARBA00023159"/>
    </source>
</evidence>
<feature type="compositionally biased region" description="Low complexity" evidence="9">
    <location>
        <begin position="283"/>
        <end position="302"/>
    </location>
</feature>
<keyword evidence="3" id="KW-0805">Transcription regulation</keyword>
<evidence type="ECO:0000256" key="8">
    <source>
        <dbReference type="SAM" id="Coils"/>
    </source>
</evidence>
<feature type="compositionally biased region" description="Basic residues" evidence="9">
    <location>
        <begin position="73"/>
        <end position="90"/>
    </location>
</feature>
<evidence type="ECO:0000313" key="11">
    <source>
        <dbReference type="Proteomes" id="UP000085678"/>
    </source>
</evidence>
<dbReference type="OrthoDB" id="166375at2759"/>
<dbReference type="InParanoid" id="A0A1S3I2Z0"/>
<dbReference type="GO" id="GO:0016593">
    <property type="term" value="C:Cdc73/Paf1 complex"/>
    <property type="evidence" value="ECO:0007669"/>
    <property type="project" value="TreeGrafter"/>
</dbReference>
<feature type="region of interest" description="Disordered" evidence="9">
    <location>
        <begin position="657"/>
        <end position="694"/>
    </location>
</feature>
<dbReference type="FunFam" id="3.90.70.200:FF:000001">
    <property type="entry name" value="RNA polymerase-associated protein RTF1 homolog"/>
    <property type="match status" value="1"/>
</dbReference>
<dbReference type="KEGG" id="lak:106159840"/>
<keyword evidence="2" id="KW-0597">Phosphoprotein</keyword>
<feature type="region of interest" description="Disordered" evidence="9">
    <location>
        <begin position="1"/>
        <end position="152"/>
    </location>
</feature>
<feature type="compositionally biased region" description="Acidic residues" evidence="9">
    <location>
        <begin position="606"/>
        <end position="620"/>
    </location>
</feature>
<keyword evidence="5" id="KW-0010">Activator</keyword>
<organism evidence="11 12">
    <name type="scientific">Lingula anatina</name>
    <name type="common">Brachiopod</name>
    <name type="synonym">Lingula unguis</name>
    <dbReference type="NCBI Taxonomy" id="7574"/>
    <lineage>
        <taxon>Eukaryota</taxon>
        <taxon>Metazoa</taxon>
        <taxon>Spiralia</taxon>
        <taxon>Lophotrochozoa</taxon>
        <taxon>Brachiopoda</taxon>
        <taxon>Linguliformea</taxon>
        <taxon>Lingulata</taxon>
        <taxon>Lingulida</taxon>
        <taxon>Linguloidea</taxon>
        <taxon>Lingulidae</taxon>
        <taxon>Lingula</taxon>
    </lineage>
</organism>
<dbReference type="InterPro" id="IPR036128">
    <property type="entry name" value="Plus3-like_sf"/>
</dbReference>
<dbReference type="Gene3D" id="3.90.70.200">
    <property type="entry name" value="Plus-3 domain"/>
    <property type="match status" value="1"/>
</dbReference>
<evidence type="ECO:0000313" key="12">
    <source>
        <dbReference type="RefSeq" id="XP_013391719.1"/>
    </source>
</evidence>
<dbReference type="GeneID" id="106159840"/>
<feature type="compositionally biased region" description="Acidic residues" evidence="9">
    <location>
        <begin position="14"/>
        <end position="27"/>
    </location>
</feature>
<dbReference type="PROSITE" id="PS51360">
    <property type="entry name" value="PLUS3"/>
    <property type="match status" value="1"/>
</dbReference>
<evidence type="ECO:0000256" key="1">
    <source>
        <dbReference type="ARBA" id="ARBA00004642"/>
    </source>
</evidence>
<gene>
    <name evidence="12" type="primary">LOC106159840</name>
</gene>
<evidence type="ECO:0000256" key="9">
    <source>
        <dbReference type="SAM" id="MobiDB-lite"/>
    </source>
</evidence>
<proteinExistence type="predicted"/>
<reference evidence="12" key="1">
    <citation type="submission" date="2025-08" db="UniProtKB">
        <authorList>
            <consortium name="RefSeq"/>
        </authorList>
    </citation>
    <scope>IDENTIFICATION</scope>
    <source>
        <tissue evidence="12">Gonads</tissue>
    </source>
</reference>
<feature type="coiled-coil region" evidence="8">
    <location>
        <begin position="456"/>
        <end position="523"/>
    </location>
</feature>
<protein>
    <submittedName>
        <fullName evidence="12">RNA polymerase-associated protein RTF1 homolog isoform X1</fullName>
    </submittedName>
</protein>
<evidence type="ECO:0000256" key="4">
    <source>
        <dbReference type="ARBA" id="ARBA00023054"/>
    </source>
</evidence>
<dbReference type="GO" id="GO:1990269">
    <property type="term" value="F:RNA polymerase II C-terminal domain phosphoserine binding"/>
    <property type="evidence" value="ECO:0007669"/>
    <property type="project" value="TreeGrafter"/>
</dbReference>
<keyword evidence="4 8" id="KW-0175">Coiled coil</keyword>
<feature type="compositionally biased region" description="Acidic residues" evidence="9">
    <location>
        <begin position="256"/>
        <end position="269"/>
    </location>
</feature>
<dbReference type="GO" id="GO:0003677">
    <property type="term" value="F:DNA binding"/>
    <property type="evidence" value="ECO:0007669"/>
    <property type="project" value="InterPro"/>
</dbReference>
<feature type="compositionally biased region" description="Basic and acidic residues" evidence="9">
    <location>
        <begin position="227"/>
        <end position="240"/>
    </location>
</feature>
<evidence type="ECO:0000259" key="10">
    <source>
        <dbReference type="PROSITE" id="PS51360"/>
    </source>
</evidence>
<sequence length="694" mass="79803">MVKRKAQSRALIDSDSDASDSPADSEEDWKALSKRKKNDNETVTSAEISAKKTVTDSDSETSDDDDEWTSGTKNKKRKKSKTLKKNRKKSAVSSDSEDDAGPKQNSEPEEGEVSDSDSGSSSGSEQFDDGLDENLMGDEEDRKRLEQMTEIEREQELFHRIEKREVMKTRWEIEKKLRKKEKEERKKEKKASSDAVLGKSTTQKSLERKKAIEDKKDSKKMSALNDLKARREEKEKKRAELQQQQAKKQRVNVDDIYSDDDDDDDDEDRDKDKEETEHKRKSSSSSSSSLTDSDASSRSSFKSDSEGEESDSEATKKSKKPQFIANKEDLIKIKLSRFKMEKWCHMPFFNKVVKGCYVRVGIGNHDGRAVYRVAEIIEAVETAKIYALGTTRTNKGLKLRHGEAERVYRLEFISNQEWTDTEFFKWKETMMLAGLQLPTVDEVNRKSKEIREALNYNLKEDDIEEIVQEKQRFRKNPHNYAMKKTQLIKMKDTAELDGDQETMRQVKQQLEELEERATELDRRRTSNISSVSWINQRNRQQNIVASEEACKREVAEMKNAKADPFTRRQCRPTLVTKTRDQEIDEETRKKLEAAVKKMTEVKKDAEEEPGAESIDMETQDVVDSGTKSTPMAPPPDRRQSNDLFAVHDFNIEIDLDVPTVSPVIVTPRQSQGGTDGGPRRSLNLQDYKKRRGLI</sequence>
<dbReference type="SMART" id="SM00719">
    <property type="entry name" value="Plus3"/>
    <property type="match status" value="1"/>
</dbReference>
<feature type="compositionally biased region" description="Low complexity" evidence="9">
    <location>
        <begin position="116"/>
        <end position="125"/>
    </location>
</feature>
<keyword evidence="7" id="KW-0539">Nucleus</keyword>
<dbReference type="OMA" id="ISGCYAR"/>
<dbReference type="AlphaFoldDB" id="A0A1S3I2Z0"/>
<dbReference type="Pfam" id="PF03126">
    <property type="entry name" value="Plus-3"/>
    <property type="match status" value="1"/>
</dbReference>
<comment type="subcellular location">
    <subcellularLocation>
        <location evidence="1">Nucleus</location>
        <location evidence="1">Nucleoplasm</location>
    </subcellularLocation>
</comment>
<dbReference type="Proteomes" id="UP000085678">
    <property type="component" value="Unplaced"/>
</dbReference>
<dbReference type="RefSeq" id="XP_013391719.1">
    <property type="nucleotide sequence ID" value="XM_013536265.1"/>
</dbReference>
<keyword evidence="6" id="KW-0804">Transcription</keyword>
<dbReference type="InterPro" id="IPR004343">
    <property type="entry name" value="Plus-3_dom"/>
</dbReference>
<dbReference type="STRING" id="7574.A0A1S3I2Z0"/>
<dbReference type="SUPFAM" id="SSF159042">
    <property type="entry name" value="Plus3-like"/>
    <property type="match status" value="1"/>
</dbReference>
<feature type="compositionally biased region" description="Acidic residues" evidence="9">
    <location>
        <begin position="57"/>
        <end position="68"/>
    </location>
</feature>
<evidence type="ECO:0000256" key="7">
    <source>
        <dbReference type="ARBA" id="ARBA00023242"/>
    </source>
</evidence>